<dbReference type="InterPro" id="IPR001131">
    <property type="entry name" value="Peptidase_M24B_aminopep-P_CS"/>
</dbReference>
<dbReference type="InterPro" id="IPR000994">
    <property type="entry name" value="Pept_M24"/>
</dbReference>
<dbReference type="InterPro" id="IPR000587">
    <property type="entry name" value="Creatinase_N"/>
</dbReference>
<dbReference type="InterPro" id="IPR001714">
    <property type="entry name" value="Pept_M24_MAP"/>
</dbReference>
<feature type="domain" description="Creatinase N-terminal" evidence="4">
    <location>
        <begin position="3"/>
        <end position="111"/>
    </location>
</feature>
<dbReference type="PANTHER" id="PTHR46112:SF3">
    <property type="entry name" value="AMINOPEPTIDASE YPDF"/>
    <property type="match status" value="1"/>
</dbReference>
<dbReference type="Proteomes" id="UP000824071">
    <property type="component" value="Unassembled WGS sequence"/>
</dbReference>
<dbReference type="GO" id="GO:0046872">
    <property type="term" value="F:metal ion binding"/>
    <property type="evidence" value="ECO:0007669"/>
    <property type="project" value="UniProtKB-KW"/>
</dbReference>
<reference evidence="5" key="1">
    <citation type="submission" date="2020-10" db="EMBL/GenBank/DDBJ databases">
        <authorList>
            <person name="Gilroy R."/>
        </authorList>
    </citation>
    <scope>NUCLEOTIDE SEQUENCE</scope>
    <source>
        <strain evidence="5">ChiGjej1B1-19959</strain>
    </source>
</reference>
<sequence length="356" mass="38507">MKIEALQALLRQSETLDGALLVSPENRRYFTEFPASDGFLLVGGERAVFVTDSRYLEAAKAEAKDCEVVLQSTDAGQLRTLFSEMGVRRIGVEASRMSLSEFGRYAQALLPLELVADDTLDTLLFALRAVKTPEEVARIERAQRIAEEAFEHICGFIAPGRTEREIALELDYYMLSHGAEALSFETIAVSGANSSKPHGVPGEKRVEAGDFVTLDFGAVVGGYHSDMTRTVAVGTVCERQREVYAVVLEAQQAALAVLCAGFPCAEGDAAARRVIERAGYGAYFGHSTGHGVGLEIHERPNLSPRAKDRLVAGNVVTVEPGIYLPGLFGVRTEDMALITPTGCRNLTAAPKTLRVL</sequence>
<comment type="caution">
    <text evidence="5">The sequence shown here is derived from an EMBL/GenBank/DDBJ whole genome shotgun (WGS) entry which is preliminary data.</text>
</comment>
<evidence type="ECO:0000313" key="5">
    <source>
        <dbReference type="EMBL" id="HIU35464.1"/>
    </source>
</evidence>
<evidence type="ECO:0000259" key="3">
    <source>
        <dbReference type="Pfam" id="PF00557"/>
    </source>
</evidence>
<dbReference type="PANTHER" id="PTHR46112">
    <property type="entry name" value="AMINOPEPTIDASE"/>
    <property type="match status" value="1"/>
</dbReference>
<proteinExistence type="predicted"/>
<keyword evidence="1" id="KW-0479">Metal-binding</keyword>
<keyword evidence="5" id="KW-0645">Protease</keyword>
<dbReference type="Gene3D" id="3.90.230.10">
    <property type="entry name" value="Creatinase/methionine aminopeptidase superfamily"/>
    <property type="match status" value="1"/>
</dbReference>
<name>A0A9D1IG79_9FIRM</name>
<evidence type="ECO:0000256" key="2">
    <source>
        <dbReference type="ARBA" id="ARBA00022801"/>
    </source>
</evidence>
<dbReference type="CDD" id="cd01092">
    <property type="entry name" value="APP-like"/>
    <property type="match status" value="1"/>
</dbReference>
<protein>
    <submittedName>
        <fullName evidence="5">Aminopeptidase P family protein</fullName>
    </submittedName>
</protein>
<dbReference type="Pfam" id="PF00557">
    <property type="entry name" value="Peptidase_M24"/>
    <property type="match status" value="1"/>
</dbReference>
<evidence type="ECO:0000256" key="1">
    <source>
        <dbReference type="ARBA" id="ARBA00022723"/>
    </source>
</evidence>
<feature type="domain" description="Peptidase M24" evidence="3">
    <location>
        <begin position="138"/>
        <end position="339"/>
    </location>
</feature>
<evidence type="ECO:0000259" key="4">
    <source>
        <dbReference type="Pfam" id="PF01321"/>
    </source>
</evidence>
<reference evidence="5" key="2">
    <citation type="journal article" date="2021" name="PeerJ">
        <title>Extensive microbial diversity within the chicken gut microbiome revealed by metagenomics and culture.</title>
        <authorList>
            <person name="Gilroy R."/>
            <person name="Ravi A."/>
            <person name="Getino M."/>
            <person name="Pursley I."/>
            <person name="Horton D.L."/>
            <person name="Alikhan N.F."/>
            <person name="Baker D."/>
            <person name="Gharbi K."/>
            <person name="Hall N."/>
            <person name="Watson M."/>
            <person name="Adriaenssens E.M."/>
            <person name="Foster-Nyarko E."/>
            <person name="Jarju S."/>
            <person name="Secka A."/>
            <person name="Antonio M."/>
            <person name="Oren A."/>
            <person name="Chaudhuri R.R."/>
            <person name="La Ragione R."/>
            <person name="Hildebrand F."/>
            <person name="Pallen M.J."/>
        </authorList>
    </citation>
    <scope>NUCLEOTIDE SEQUENCE</scope>
    <source>
        <strain evidence="5">ChiGjej1B1-19959</strain>
    </source>
</reference>
<dbReference type="SUPFAM" id="SSF53092">
    <property type="entry name" value="Creatinase/prolidase N-terminal domain"/>
    <property type="match status" value="1"/>
</dbReference>
<organism evidence="5 6">
    <name type="scientific">Candidatus Fimenecus excrementigallinarum</name>
    <dbReference type="NCBI Taxonomy" id="2840816"/>
    <lineage>
        <taxon>Bacteria</taxon>
        <taxon>Bacillati</taxon>
        <taxon>Bacillota</taxon>
        <taxon>Clostridia</taxon>
        <taxon>Candidatus Fimenecus</taxon>
    </lineage>
</organism>
<dbReference type="SUPFAM" id="SSF55920">
    <property type="entry name" value="Creatinase/aminopeptidase"/>
    <property type="match status" value="1"/>
</dbReference>
<dbReference type="EMBL" id="DVMW01000024">
    <property type="protein sequence ID" value="HIU35464.1"/>
    <property type="molecule type" value="Genomic_DNA"/>
</dbReference>
<dbReference type="PRINTS" id="PR00599">
    <property type="entry name" value="MAPEPTIDASE"/>
</dbReference>
<keyword evidence="2" id="KW-0378">Hydrolase</keyword>
<keyword evidence="5" id="KW-0031">Aminopeptidase</keyword>
<dbReference type="InterPro" id="IPR050659">
    <property type="entry name" value="Peptidase_M24B"/>
</dbReference>
<dbReference type="GO" id="GO:0004177">
    <property type="term" value="F:aminopeptidase activity"/>
    <property type="evidence" value="ECO:0007669"/>
    <property type="project" value="UniProtKB-KW"/>
</dbReference>
<dbReference type="InterPro" id="IPR029149">
    <property type="entry name" value="Creatin/AminoP/Spt16_N"/>
</dbReference>
<dbReference type="Gene3D" id="3.40.350.10">
    <property type="entry name" value="Creatinase/prolidase N-terminal domain"/>
    <property type="match status" value="1"/>
</dbReference>
<dbReference type="PROSITE" id="PS00491">
    <property type="entry name" value="PROLINE_PEPTIDASE"/>
    <property type="match status" value="1"/>
</dbReference>
<dbReference type="Pfam" id="PF01321">
    <property type="entry name" value="Creatinase_N"/>
    <property type="match status" value="1"/>
</dbReference>
<evidence type="ECO:0000313" key="6">
    <source>
        <dbReference type="Proteomes" id="UP000824071"/>
    </source>
</evidence>
<dbReference type="AlphaFoldDB" id="A0A9D1IG79"/>
<accession>A0A9D1IG79</accession>
<dbReference type="GO" id="GO:0008235">
    <property type="term" value="F:metalloexopeptidase activity"/>
    <property type="evidence" value="ECO:0007669"/>
    <property type="project" value="UniProtKB-ARBA"/>
</dbReference>
<dbReference type="InterPro" id="IPR036005">
    <property type="entry name" value="Creatinase/aminopeptidase-like"/>
</dbReference>
<gene>
    <name evidence="5" type="ORF">IAC53_02515</name>
</gene>